<evidence type="ECO:0000313" key="2">
    <source>
        <dbReference type="Proteomes" id="UP000479043"/>
    </source>
</evidence>
<protein>
    <submittedName>
        <fullName evidence="1">TetR/AcrR family transcriptional regulator</fullName>
    </submittedName>
</protein>
<sequence length="183" mass="19842">MTAKKRLSKSDWLQAGFAALVQDGPVALKAEPLARRLNTTKGSFYWHFADVPAYHGALLDVWEAEALSPIARILDEEPNSGAKLRRLGQEITDYASDVTAQENPERAIRAWAQGDESVAGRVEKVDGLRLNLLAELLRDNGITNPDWARVILGSTIGIKSLPANASDADGPMGSLVDLVLALR</sequence>
<keyword evidence="2" id="KW-1185">Reference proteome</keyword>
<dbReference type="EMBL" id="WWEN01000007">
    <property type="protein sequence ID" value="MYM56745.1"/>
    <property type="molecule type" value="Genomic_DNA"/>
</dbReference>
<gene>
    <name evidence="1" type="ORF">GR167_15605</name>
</gene>
<accession>A0A6L8LLH7</accession>
<dbReference type="SUPFAM" id="SSF46689">
    <property type="entry name" value="Homeodomain-like"/>
    <property type="match status" value="1"/>
</dbReference>
<evidence type="ECO:0000313" key="1">
    <source>
        <dbReference type="EMBL" id="MYM56745.1"/>
    </source>
</evidence>
<organism evidence="1 2">
    <name type="scientific">Thalassovita mangrovi</name>
    <dbReference type="NCBI Taxonomy" id="2692236"/>
    <lineage>
        <taxon>Bacteria</taxon>
        <taxon>Pseudomonadati</taxon>
        <taxon>Pseudomonadota</taxon>
        <taxon>Alphaproteobacteria</taxon>
        <taxon>Rhodobacterales</taxon>
        <taxon>Roseobacteraceae</taxon>
        <taxon>Thalassovita</taxon>
    </lineage>
</organism>
<name>A0A6L8LLH7_9RHOB</name>
<reference evidence="1 2" key="1">
    <citation type="submission" date="2020-01" db="EMBL/GenBank/DDBJ databases">
        <authorList>
            <person name="Chen S."/>
        </authorList>
    </citation>
    <scope>NUCLEOTIDE SEQUENCE [LARGE SCALE GENOMIC DNA]</scope>
    <source>
        <strain evidence="1 2">GS-10</strain>
    </source>
</reference>
<dbReference type="Gene3D" id="1.10.357.10">
    <property type="entry name" value="Tetracycline Repressor, domain 2"/>
    <property type="match status" value="1"/>
</dbReference>
<dbReference type="Proteomes" id="UP000479043">
    <property type="component" value="Unassembled WGS sequence"/>
</dbReference>
<comment type="caution">
    <text evidence="1">The sequence shown here is derived from an EMBL/GenBank/DDBJ whole genome shotgun (WGS) entry which is preliminary data.</text>
</comment>
<proteinExistence type="predicted"/>
<dbReference type="AlphaFoldDB" id="A0A6L8LLH7"/>
<dbReference type="RefSeq" id="WP_160974651.1">
    <property type="nucleotide sequence ID" value="NZ_WWEN01000007.1"/>
</dbReference>
<dbReference type="InterPro" id="IPR009057">
    <property type="entry name" value="Homeodomain-like_sf"/>
</dbReference>